<feature type="domain" description="C2H2-type" evidence="15">
    <location>
        <begin position="373"/>
        <end position="400"/>
    </location>
</feature>
<sequence length="472" mass="50608">MPCHIFIQVHKCTQPPECLAPRLFPQPLFRLRPSSHRKPAVTPLPHPNAVYASTHPAAVYASTASSSTATELFIDTMSHHTLSPKDDHPSSSSHVFRTQHEHWLRCARDERNSTSSSDSGLPPSAGPFPLSPSFRGTRLSPRSVVASSFSSGNTLMLPPAPGSASSLSPLWLSQLHIADSAFNSATTTPYSSASVPPSSMSGCALVRVHTADGSRFRFDHLLPPPPAHATMITTATGETAAAAPPFATHSLLPLAPSSLQLLGGPALSSLTSSSGSASSATVLAPSTSGMATQQKTMTTTVRKELQQKLEVRVLKKMSVLSHAEVVGTAKDREDNDKRKEEDKQFICNVCNKDFGRADMLTRHLRCHTGEKPFGCGLCGRFFSRADHLQSHKLTHSNEKPYQCAMCPYAARRCDVLTRHLRIIHKKKATHSFFVFKKPGAAAATARKGQCSSSSPPPGGSQAAATGALTEQK</sequence>
<dbReference type="GO" id="GO:0000981">
    <property type="term" value="F:DNA-binding transcription factor activity, RNA polymerase II-specific"/>
    <property type="evidence" value="ECO:0007669"/>
    <property type="project" value="TreeGrafter"/>
</dbReference>
<evidence type="ECO:0000256" key="5">
    <source>
        <dbReference type="ARBA" id="ARBA00022723"/>
    </source>
</evidence>
<feature type="region of interest" description="Disordered" evidence="14">
    <location>
        <begin position="274"/>
        <end position="299"/>
    </location>
</feature>
<dbReference type="Proteomes" id="UP000050741">
    <property type="component" value="Unassembled WGS sequence"/>
</dbReference>
<keyword evidence="6" id="KW-0677">Repeat</keyword>
<dbReference type="PROSITE" id="PS00028">
    <property type="entry name" value="ZINC_FINGER_C2H2_1"/>
    <property type="match status" value="2"/>
</dbReference>
<evidence type="ECO:0000256" key="14">
    <source>
        <dbReference type="SAM" id="MobiDB-lite"/>
    </source>
</evidence>
<keyword evidence="7 13" id="KW-0863">Zinc-finger</keyword>
<keyword evidence="10" id="KW-0238">DNA-binding</keyword>
<keyword evidence="16" id="KW-1185">Reference proteome</keyword>
<feature type="compositionally biased region" description="Low complexity" evidence="14">
    <location>
        <begin position="113"/>
        <end position="123"/>
    </location>
</feature>
<feature type="region of interest" description="Disordered" evidence="14">
    <location>
        <begin position="445"/>
        <end position="472"/>
    </location>
</feature>
<feature type="domain" description="C2H2-type" evidence="15">
    <location>
        <begin position="401"/>
        <end position="429"/>
    </location>
</feature>
<evidence type="ECO:0000256" key="3">
    <source>
        <dbReference type="ARBA" id="ARBA00005682"/>
    </source>
</evidence>
<dbReference type="GO" id="GO:0008270">
    <property type="term" value="F:zinc ion binding"/>
    <property type="evidence" value="ECO:0007669"/>
    <property type="project" value="UniProtKB-KW"/>
</dbReference>
<evidence type="ECO:0000256" key="4">
    <source>
        <dbReference type="ARBA" id="ARBA00022490"/>
    </source>
</evidence>
<comment type="subcellular location">
    <subcellularLocation>
        <location evidence="2">Cytoplasm</location>
    </subcellularLocation>
    <subcellularLocation>
        <location evidence="1">Nucleus</location>
    </subcellularLocation>
</comment>
<dbReference type="FunFam" id="3.30.160.60:FF:000092">
    <property type="entry name" value="Early growth response protein 3"/>
    <property type="match status" value="1"/>
</dbReference>
<feature type="domain" description="C2H2-type" evidence="15">
    <location>
        <begin position="345"/>
        <end position="372"/>
    </location>
</feature>
<evidence type="ECO:0000256" key="2">
    <source>
        <dbReference type="ARBA" id="ARBA00004496"/>
    </source>
</evidence>
<keyword evidence="4" id="KW-0963">Cytoplasm</keyword>
<evidence type="ECO:0000256" key="12">
    <source>
        <dbReference type="ARBA" id="ARBA00023242"/>
    </source>
</evidence>
<dbReference type="PROSITE" id="PS50157">
    <property type="entry name" value="ZINC_FINGER_C2H2_2"/>
    <property type="match status" value="3"/>
</dbReference>
<evidence type="ECO:0000259" key="15">
    <source>
        <dbReference type="PROSITE" id="PS50157"/>
    </source>
</evidence>
<dbReference type="PANTHER" id="PTHR23235:SF161">
    <property type="entry name" value="C2H2-TYPE DOMAIN-CONTAINING PROTEIN"/>
    <property type="match status" value="1"/>
</dbReference>
<keyword evidence="5" id="KW-0479">Metal-binding</keyword>
<evidence type="ECO:0000256" key="9">
    <source>
        <dbReference type="ARBA" id="ARBA00023015"/>
    </source>
</evidence>
<dbReference type="InterPro" id="IPR036236">
    <property type="entry name" value="Znf_C2H2_sf"/>
</dbReference>
<organism evidence="16 17">
    <name type="scientific">Globodera pallida</name>
    <name type="common">Potato cyst nematode worm</name>
    <name type="synonym">Heterodera pallida</name>
    <dbReference type="NCBI Taxonomy" id="36090"/>
    <lineage>
        <taxon>Eukaryota</taxon>
        <taxon>Metazoa</taxon>
        <taxon>Ecdysozoa</taxon>
        <taxon>Nematoda</taxon>
        <taxon>Chromadorea</taxon>
        <taxon>Rhabditida</taxon>
        <taxon>Tylenchina</taxon>
        <taxon>Tylenchomorpha</taxon>
        <taxon>Tylenchoidea</taxon>
        <taxon>Heteroderidae</taxon>
        <taxon>Heteroderinae</taxon>
        <taxon>Globodera</taxon>
    </lineage>
</organism>
<dbReference type="Gene3D" id="3.30.160.60">
    <property type="entry name" value="Classic Zinc Finger"/>
    <property type="match status" value="3"/>
</dbReference>
<proteinExistence type="inferred from homology"/>
<dbReference type="SMART" id="SM00355">
    <property type="entry name" value="ZnF_C2H2"/>
    <property type="match status" value="3"/>
</dbReference>
<reference evidence="17" key="2">
    <citation type="submission" date="2016-06" db="UniProtKB">
        <authorList>
            <consortium name="WormBaseParasite"/>
        </authorList>
    </citation>
    <scope>IDENTIFICATION</scope>
</reference>
<comment type="similarity">
    <text evidence="3">Belongs to the EGR C2H2-type zinc-finger protein family.</text>
</comment>
<keyword evidence="8" id="KW-0862">Zinc</keyword>
<accession>A0A183C865</accession>
<evidence type="ECO:0000256" key="6">
    <source>
        <dbReference type="ARBA" id="ARBA00022737"/>
    </source>
</evidence>
<dbReference type="PANTHER" id="PTHR23235">
    <property type="entry name" value="KRUEPPEL-LIKE TRANSCRIPTION FACTOR"/>
    <property type="match status" value="1"/>
</dbReference>
<keyword evidence="12" id="KW-0539">Nucleus</keyword>
<name>A0A183C865_GLOPA</name>
<evidence type="ECO:0000313" key="17">
    <source>
        <dbReference type="WBParaSite" id="GPLIN_000906100"/>
    </source>
</evidence>
<feature type="compositionally biased region" description="Polar residues" evidence="14">
    <location>
        <begin position="284"/>
        <end position="299"/>
    </location>
</feature>
<evidence type="ECO:0000256" key="10">
    <source>
        <dbReference type="ARBA" id="ARBA00023125"/>
    </source>
</evidence>
<keyword evidence="11" id="KW-0804">Transcription</keyword>
<dbReference type="Pfam" id="PF00096">
    <property type="entry name" value="zf-C2H2"/>
    <property type="match status" value="2"/>
</dbReference>
<dbReference type="GO" id="GO:0005634">
    <property type="term" value="C:nucleus"/>
    <property type="evidence" value="ECO:0007669"/>
    <property type="project" value="UniProtKB-SubCell"/>
</dbReference>
<evidence type="ECO:0000256" key="7">
    <source>
        <dbReference type="ARBA" id="ARBA00022771"/>
    </source>
</evidence>
<dbReference type="WBParaSite" id="GPLIN_000906100">
    <property type="protein sequence ID" value="GPLIN_000906100"/>
    <property type="gene ID" value="GPLIN_000906100"/>
</dbReference>
<dbReference type="GO" id="GO:0005737">
    <property type="term" value="C:cytoplasm"/>
    <property type="evidence" value="ECO:0007669"/>
    <property type="project" value="UniProtKB-SubCell"/>
</dbReference>
<dbReference type="SUPFAM" id="SSF57667">
    <property type="entry name" value="beta-beta-alpha zinc fingers"/>
    <property type="match status" value="2"/>
</dbReference>
<evidence type="ECO:0000256" key="13">
    <source>
        <dbReference type="PROSITE-ProRule" id="PRU00042"/>
    </source>
</evidence>
<dbReference type="GO" id="GO:0000978">
    <property type="term" value="F:RNA polymerase II cis-regulatory region sequence-specific DNA binding"/>
    <property type="evidence" value="ECO:0007669"/>
    <property type="project" value="TreeGrafter"/>
</dbReference>
<evidence type="ECO:0000256" key="8">
    <source>
        <dbReference type="ARBA" id="ARBA00022833"/>
    </source>
</evidence>
<evidence type="ECO:0000313" key="16">
    <source>
        <dbReference type="Proteomes" id="UP000050741"/>
    </source>
</evidence>
<evidence type="ECO:0000256" key="11">
    <source>
        <dbReference type="ARBA" id="ARBA00023163"/>
    </source>
</evidence>
<dbReference type="InterPro" id="IPR013087">
    <property type="entry name" value="Znf_C2H2_type"/>
</dbReference>
<protein>
    <submittedName>
        <fullName evidence="17">Zinc finger, C2H2 type</fullName>
    </submittedName>
</protein>
<evidence type="ECO:0000256" key="1">
    <source>
        <dbReference type="ARBA" id="ARBA00004123"/>
    </source>
</evidence>
<keyword evidence="9" id="KW-0805">Transcription regulation</keyword>
<reference evidence="16" key="1">
    <citation type="submission" date="2014-05" db="EMBL/GenBank/DDBJ databases">
        <title>The genome and life-stage specific transcriptomes of Globodera pallida elucidate key aspects of plant parasitism by a cyst nematode.</title>
        <authorList>
            <person name="Cotton J.A."/>
            <person name="Lilley C.J."/>
            <person name="Jones L.M."/>
            <person name="Kikuchi T."/>
            <person name="Reid A.J."/>
            <person name="Thorpe P."/>
            <person name="Tsai I.J."/>
            <person name="Beasley H."/>
            <person name="Blok V."/>
            <person name="Cock P.J.A."/>
            <person name="Van den Akker S.E."/>
            <person name="Holroyd N."/>
            <person name="Hunt M."/>
            <person name="Mantelin S."/>
            <person name="Naghra H."/>
            <person name="Pain A."/>
            <person name="Palomares-Rius J.E."/>
            <person name="Zarowiecki M."/>
            <person name="Berriman M."/>
            <person name="Jones J.T."/>
            <person name="Urwin P.E."/>
        </authorList>
    </citation>
    <scope>NUCLEOTIDE SEQUENCE [LARGE SCALE GENOMIC DNA]</scope>
    <source>
        <strain evidence="16">Lindley</strain>
    </source>
</reference>
<dbReference type="AlphaFoldDB" id="A0A183C865"/>
<feature type="region of interest" description="Disordered" evidence="14">
    <location>
        <begin position="109"/>
        <end position="135"/>
    </location>
</feature>